<protein>
    <submittedName>
        <fullName evidence="1">Uncharacterized protein</fullName>
    </submittedName>
</protein>
<gene>
    <name evidence="1" type="ORF">BCR44DRAFT_1277322</name>
</gene>
<proteinExistence type="predicted"/>
<keyword evidence="2" id="KW-1185">Reference proteome</keyword>
<comment type="caution">
    <text evidence="1">The sequence shown here is derived from an EMBL/GenBank/DDBJ whole genome shotgun (WGS) entry which is preliminary data.</text>
</comment>
<accession>A0A1Y2H9K8</accession>
<name>A0A1Y2H9K8_9FUNG</name>
<sequence length="83" mass="9430">MHFHPTIHNRPFLALSALPLAHPHTVPQCLFEKGSENTPGWPPVQTLHLPRPLYCRGALFSVRPLIPRRILLQRTTLTPSTTH</sequence>
<dbReference type="Proteomes" id="UP000193411">
    <property type="component" value="Unassembled WGS sequence"/>
</dbReference>
<dbReference type="EMBL" id="MCFL01000065">
    <property type="protein sequence ID" value="ORZ31195.1"/>
    <property type="molecule type" value="Genomic_DNA"/>
</dbReference>
<organism evidence="1 2">
    <name type="scientific">Catenaria anguillulae PL171</name>
    <dbReference type="NCBI Taxonomy" id="765915"/>
    <lineage>
        <taxon>Eukaryota</taxon>
        <taxon>Fungi</taxon>
        <taxon>Fungi incertae sedis</taxon>
        <taxon>Blastocladiomycota</taxon>
        <taxon>Blastocladiomycetes</taxon>
        <taxon>Blastocladiales</taxon>
        <taxon>Catenariaceae</taxon>
        <taxon>Catenaria</taxon>
    </lineage>
</organism>
<reference evidence="1 2" key="1">
    <citation type="submission" date="2016-07" db="EMBL/GenBank/DDBJ databases">
        <title>Pervasive Adenine N6-methylation of Active Genes in Fungi.</title>
        <authorList>
            <consortium name="DOE Joint Genome Institute"/>
            <person name="Mondo S.J."/>
            <person name="Dannebaum R.O."/>
            <person name="Kuo R.C."/>
            <person name="Labutti K."/>
            <person name="Haridas S."/>
            <person name="Kuo A."/>
            <person name="Salamov A."/>
            <person name="Ahrendt S.R."/>
            <person name="Lipzen A."/>
            <person name="Sullivan W."/>
            <person name="Andreopoulos W.B."/>
            <person name="Clum A."/>
            <person name="Lindquist E."/>
            <person name="Daum C."/>
            <person name="Ramamoorthy G.K."/>
            <person name="Gryganskyi A."/>
            <person name="Culley D."/>
            <person name="Magnuson J.K."/>
            <person name="James T.Y."/>
            <person name="O'Malley M.A."/>
            <person name="Stajich J.E."/>
            <person name="Spatafora J.W."/>
            <person name="Visel A."/>
            <person name="Grigoriev I.V."/>
        </authorList>
    </citation>
    <scope>NUCLEOTIDE SEQUENCE [LARGE SCALE GENOMIC DNA]</scope>
    <source>
        <strain evidence="1 2">PL171</strain>
    </source>
</reference>
<dbReference type="AlphaFoldDB" id="A0A1Y2H9K8"/>
<evidence type="ECO:0000313" key="2">
    <source>
        <dbReference type="Proteomes" id="UP000193411"/>
    </source>
</evidence>
<evidence type="ECO:0000313" key="1">
    <source>
        <dbReference type="EMBL" id="ORZ31195.1"/>
    </source>
</evidence>